<dbReference type="PANTHER" id="PTHR46573">
    <property type="entry name" value="WD REPEAT, SAM AND U-BOX DOMAIN-CONTAINING PROTEIN 1"/>
    <property type="match status" value="1"/>
</dbReference>
<dbReference type="SUPFAM" id="SSF48371">
    <property type="entry name" value="ARM repeat"/>
    <property type="match status" value="1"/>
</dbReference>
<evidence type="ECO:0000313" key="5">
    <source>
        <dbReference type="EMBL" id="PSC74741.1"/>
    </source>
</evidence>
<dbReference type="OrthoDB" id="512833at2759"/>
<dbReference type="Proteomes" id="UP000239649">
    <property type="component" value="Unassembled WGS sequence"/>
</dbReference>
<feature type="compositionally biased region" description="Low complexity" evidence="3">
    <location>
        <begin position="200"/>
        <end position="245"/>
    </location>
</feature>
<dbReference type="InterPro" id="IPR003613">
    <property type="entry name" value="Ubox_domain"/>
</dbReference>
<dbReference type="GO" id="GO:0061630">
    <property type="term" value="F:ubiquitin protein ligase activity"/>
    <property type="evidence" value="ECO:0007669"/>
    <property type="project" value="UniProtKB-EC"/>
</dbReference>
<dbReference type="EC" id="2.3.2.27" evidence="2"/>
<feature type="region of interest" description="Disordered" evidence="3">
    <location>
        <begin position="156"/>
        <end position="265"/>
    </location>
</feature>
<evidence type="ECO:0000313" key="6">
    <source>
        <dbReference type="Proteomes" id="UP000239649"/>
    </source>
</evidence>
<dbReference type="AlphaFoldDB" id="A0A2P6VKW2"/>
<dbReference type="GO" id="GO:0016567">
    <property type="term" value="P:protein ubiquitination"/>
    <property type="evidence" value="ECO:0007669"/>
    <property type="project" value="UniProtKB-UniPathway"/>
</dbReference>
<feature type="compositionally biased region" description="Low complexity" evidence="3">
    <location>
        <begin position="752"/>
        <end position="762"/>
    </location>
</feature>
<dbReference type="Pfam" id="PF04564">
    <property type="entry name" value="U-box"/>
    <property type="match status" value="1"/>
</dbReference>
<dbReference type="PROSITE" id="PS51698">
    <property type="entry name" value="U_BOX"/>
    <property type="match status" value="1"/>
</dbReference>
<name>A0A2P6VKW2_9CHLO</name>
<gene>
    <name evidence="5" type="ORF">C2E20_2228</name>
</gene>
<evidence type="ECO:0000256" key="1">
    <source>
        <dbReference type="ARBA" id="ARBA00000900"/>
    </source>
</evidence>
<organism evidence="5 6">
    <name type="scientific">Micractinium conductrix</name>
    <dbReference type="NCBI Taxonomy" id="554055"/>
    <lineage>
        <taxon>Eukaryota</taxon>
        <taxon>Viridiplantae</taxon>
        <taxon>Chlorophyta</taxon>
        <taxon>core chlorophytes</taxon>
        <taxon>Trebouxiophyceae</taxon>
        <taxon>Chlorellales</taxon>
        <taxon>Chlorellaceae</taxon>
        <taxon>Chlorella clade</taxon>
        <taxon>Micractinium</taxon>
    </lineage>
</organism>
<comment type="caution">
    <text evidence="5">The sequence shown here is derived from an EMBL/GenBank/DDBJ whole genome shotgun (WGS) entry which is preliminary data.</text>
</comment>
<evidence type="ECO:0000259" key="4">
    <source>
        <dbReference type="PROSITE" id="PS51698"/>
    </source>
</evidence>
<feature type="region of interest" description="Disordered" evidence="3">
    <location>
        <begin position="1"/>
        <end position="45"/>
    </location>
</feature>
<dbReference type="Gene3D" id="3.30.40.10">
    <property type="entry name" value="Zinc/RING finger domain, C3HC4 (zinc finger)"/>
    <property type="match status" value="1"/>
</dbReference>
<accession>A0A2P6VKW2</accession>
<proteinExistence type="predicted"/>
<dbReference type="UniPathway" id="UPA00143"/>
<feature type="region of interest" description="Disordered" evidence="3">
    <location>
        <begin position="738"/>
        <end position="764"/>
    </location>
</feature>
<dbReference type="InterPro" id="IPR011989">
    <property type="entry name" value="ARM-like"/>
</dbReference>
<reference evidence="5 6" key="1">
    <citation type="journal article" date="2018" name="Plant J.">
        <title>Genome sequences of Chlorella sorokiniana UTEX 1602 and Micractinium conductrix SAG 241.80: implications to maltose excretion by a green alga.</title>
        <authorList>
            <person name="Arriola M.B."/>
            <person name="Velmurugan N."/>
            <person name="Zhang Y."/>
            <person name="Plunkett M.H."/>
            <person name="Hondzo H."/>
            <person name="Barney B.M."/>
        </authorList>
    </citation>
    <scope>NUCLEOTIDE SEQUENCE [LARGE SCALE GENOMIC DNA]</scope>
    <source>
        <strain evidence="5 6">SAG 241.80</strain>
    </source>
</reference>
<dbReference type="PANTHER" id="PTHR46573:SF1">
    <property type="entry name" value="WD REPEAT, SAM AND U-BOX DOMAIN-CONTAINING PROTEIN 1"/>
    <property type="match status" value="1"/>
</dbReference>
<dbReference type="SMART" id="SM00504">
    <property type="entry name" value="Ubox"/>
    <property type="match status" value="1"/>
</dbReference>
<comment type="catalytic activity">
    <reaction evidence="1">
        <text>S-ubiquitinyl-[E2 ubiquitin-conjugating enzyme]-L-cysteine + [acceptor protein]-L-lysine = [E2 ubiquitin-conjugating enzyme]-L-cysteine + N(6)-ubiquitinyl-[acceptor protein]-L-lysine.</text>
        <dbReference type="EC" id="2.3.2.27"/>
    </reaction>
</comment>
<sequence length="920" mass="92524">MGALVPDGDDHDSRGSGDANSQPAAAPLVSAPSPPPPDDEAESPDQFIDPISQELMIDPVLLVETGQSYERSTLEAWFARCGEAGRPCTDPLTRTVLHSTTAVSNYSLKSLVASWAERHRIADLPTFSKQVARHRTLAHGGAAAAAEALARWELAGQPSDSGSDCDGADPRAGPPSGDDEASQGAAGVGSSGAVLYPALSANQRQQEQQQQQQSQQQPQSAQQRPQSAQPAGPGPASSFAPQPGALYPAEQDPRQAPLQSKPQQAEAALAALRAAATQQGSARGAAAYNAWAVMQLAGDAEGRALLWEGNAIPLAIFLLGLVERQQADERDGLAAAAPALCGVLQRLAARDAEAAASIVQCGGLQVLVAALSAPQGNLRAAACMALYFLGWQGAAVRSAMLEALSKHAAACNLPPRPLLAFWRMWEQPGGGSASAGDEGLSAAGRKAEWDSLALVVHMLAEGCSSAATALADGGDAAGAAAALDSLDASASAAPDALVYAAACSPDHAVRYAGFEAASILSTAVPANRGLLLAAALRAGQQAGTGAGGSGSSSVDSATAAGNLAWLLWLLCYRQDREASRPAAVRAVAQPALLAPLEAALTLEQQLQQEQQQGAHAACWHAAGLLTCLLHEPAARGDGSAATAADAARTLLSSAPAGGALQGLLALLQPTAAAALPQAAQAAALAVANLATYRGAAAAAPTARLARAEGGSGSGGSGAGSGNFGDWLSARASRIKLPHFNPALPSGPEEETASPAAAAAAPAAPAPTDPRGALLHFGAMHLLAALIASSCEAAAGSAAVPASLALTPGSRQQAAASAAVAAEQAAAQRAVLSAALLACQNLCSDPAAASQLRVYARPGSPLQQQLSAALNVAMGDRRLPEASRTYARLLLHTLSGAPGQRHAPACALLPPPRPPAAYPNP</sequence>
<feature type="domain" description="U-box" evidence="4">
    <location>
        <begin position="42"/>
        <end position="122"/>
    </location>
</feature>
<dbReference type="InterPro" id="IPR052085">
    <property type="entry name" value="WD-SAM-U-box"/>
</dbReference>
<evidence type="ECO:0000256" key="2">
    <source>
        <dbReference type="ARBA" id="ARBA00012483"/>
    </source>
</evidence>
<protein>
    <recommendedName>
        <fullName evidence="2">RING-type E3 ubiquitin transferase</fullName>
        <ecNumber evidence="2">2.3.2.27</ecNumber>
    </recommendedName>
</protein>
<evidence type="ECO:0000256" key="3">
    <source>
        <dbReference type="SAM" id="MobiDB-lite"/>
    </source>
</evidence>
<keyword evidence="6" id="KW-1185">Reference proteome</keyword>
<dbReference type="Gene3D" id="1.25.10.10">
    <property type="entry name" value="Leucine-rich Repeat Variant"/>
    <property type="match status" value="1"/>
</dbReference>
<dbReference type="InterPro" id="IPR016024">
    <property type="entry name" value="ARM-type_fold"/>
</dbReference>
<dbReference type="SUPFAM" id="SSF57850">
    <property type="entry name" value="RING/U-box"/>
    <property type="match status" value="1"/>
</dbReference>
<dbReference type="EMBL" id="LHPF02000004">
    <property type="protein sequence ID" value="PSC74741.1"/>
    <property type="molecule type" value="Genomic_DNA"/>
</dbReference>
<dbReference type="InterPro" id="IPR013083">
    <property type="entry name" value="Znf_RING/FYVE/PHD"/>
</dbReference>